<dbReference type="PROSITE" id="PS00518">
    <property type="entry name" value="ZF_RING_1"/>
    <property type="match status" value="1"/>
</dbReference>
<dbReference type="PROSITE" id="PS50089">
    <property type="entry name" value="ZF_RING_2"/>
    <property type="match status" value="1"/>
</dbReference>
<dbReference type="SMART" id="SM00184">
    <property type="entry name" value="RING"/>
    <property type="match status" value="1"/>
</dbReference>
<dbReference type="PANTHER" id="PTHR22894">
    <property type="entry name" value="RING-TYPE DOMAIN-CONTAINING PROTEIN"/>
    <property type="match status" value="1"/>
</dbReference>
<gene>
    <name evidence="14" type="ORF">KP509_02G030700</name>
</gene>
<protein>
    <recommendedName>
        <fullName evidence="2">E3 ubiquitin-protein ligase RNF170</fullName>
    </recommendedName>
    <alternativeName>
        <fullName evidence="10">RING finger protein 170</fullName>
    </alternativeName>
    <alternativeName>
        <fullName evidence="9">RING-type E3 ubiquitin transferase RNF170</fullName>
    </alternativeName>
</protein>
<dbReference type="OMA" id="NVIRRCF"/>
<feature type="transmembrane region" description="Helical" evidence="12">
    <location>
        <begin position="12"/>
        <end position="34"/>
    </location>
</feature>
<keyword evidence="4" id="KW-0479">Metal-binding</keyword>
<dbReference type="CDD" id="cd16539">
    <property type="entry name" value="RING-HC_RNF113A_B"/>
    <property type="match status" value="1"/>
</dbReference>
<dbReference type="AlphaFoldDB" id="A0A8T2V4D1"/>
<evidence type="ECO:0000256" key="6">
    <source>
        <dbReference type="ARBA" id="ARBA00022833"/>
    </source>
</evidence>
<name>A0A8T2V4D1_CERRI</name>
<feature type="domain" description="RING-type" evidence="13">
    <location>
        <begin position="86"/>
        <end position="129"/>
    </location>
</feature>
<dbReference type="InterPro" id="IPR038896">
    <property type="entry name" value="RNF170"/>
</dbReference>
<evidence type="ECO:0000256" key="7">
    <source>
        <dbReference type="ARBA" id="ARBA00022989"/>
    </source>
</evidence>
<keyword evidence="8 12" id="KW-0472">Membrane</keyword>
<evidence type="ECO:0000256" key="11">
    <source>
        <dbReference type="PROSITE-ProRule" id="PRU00175"/>
    </source>
</evidence>
<proteinExistence type="predicted"/>
<dbReference type="OrthoDB" id="9049620at2759"/>
<dbReference type="Gene3D" id="3.30.40.10">
    <property type="entry name" value="Zinc/RING finger domain, C3HC4 (zinc finger)"/>
    <property type="match status" value="1"/>
</dbReference>
<keyword evidence="7 12" id="KW-1133">Transmembrane helix</keyword>
<reference evidence="14" key="1">
    <citation type="submission" date="2021-08" db="EMBL/GenBank/DDBJ databases">
        <title>WGS assembly of Ceratopteris richardii.</title>
        <authorList>
            <person name="Marchant D.B."/>
            <person name="Chen G."/>
            <person name="Jenkins J."/>
            <person name="Shu S."/>
            <person name="Leebens-Mack J."/>
            <person name="Grimwood J."/>
            <person name="Schmutz J."/>
            <person name="Soltis P."/>
            <person name="Soltis D."/>
            <person name="Chen Z.-H."/>
        </authorList>
    </citation>
    <scope>NUCLEOTIDE SEQUENCE</scope>
    <source>
        <strain evidence="14">Whitten #5841</strain>
        <tissue evidence="14">Leaf</tissue>
    </source>
</reference>
<dbReference type="EMBL" id="CM035407">
    <property type="protein sequence ID" value="KAH7443351.1"/>
    <property type="molecule type" value="Genomic_DNA"/>
</dbReference>
<comment type="subcellular location">
    <subcellularLocation>
        <location evidence="1">Endomembrane system</location>
        <topology evidence="1">Multi-pass membrane protein</topology>
    </subcellularLocation>
</comment>
<evidence type="ECO:0000256" key="10">
    <source>
        <dbReference type="ARBA" id="ARBA00031107"/>
    </source>
</evidence>
<dbReference type="GO" id="GO:0061630">
    <property type="term" value="F:ubiquitin protein ligase activity"/>
    <property type="evidence" value="ECO:0007669"/>
    <property type="project" value="InterPro"/>
</dbReference>
<dbReference type="GO" id="GO:0012505">
    <property type="term" value="C:endomembrane system"/>
    <property type="evidence" value="ECO:0007669"/>
    <property type="project" value="UniProtKB-SubCell"/>
</dbReference>
<keyword evidence="15" id="KW-1185">Reference proteome</keyword>
<evidence type="ECO:0000313" key="15">
    <source>
        <dbReference type="Proteomes" id="UP000825935"/>
    </source>
</evidence>
<evidence type="ECO:0000256" key="1">
    <source>
        <dbReference type="ARBA" id="ARBA00004127"/>
    </source>
</evidence>
<accession>A0A8T2V4D1</accession>
<keyword evidence="3 12" id="KW-0812">Transmembrane</keyword>
<keyword evidence="6" id="KW-0862">Zinc</keyword>
<evidence type="ECO:0000256" key="4">
    <source>
        <dbReference type="ARBA" id="ARBA00022723"/>
    </source>
</evidence>
<dbReference type="SUPFAM" id="SSF57850">
    <property type="entry name" value="RING/U-box"/>
    <property type="match status" value="1"/>
</dbReference>
<evidence type="ECO:0000256" key="3">
    <source>
        <dbReference type="ARBA" id="ARBA00022692"/>
    </source>
</evidence>
<dbReference type="PANTHER" id="PTHR22894:SF5">
    <property type="entry name" value="RING-TYPE DOMAIN-CONTAINING PROTEIN"/>
    <property type="match status" value="1"/>
</dbReference>
<evidence type="ECO:0000313" key="14">
    <source>
        <dbReference type="EMBL" id="KAH7443351.1"/>
    </source>
</evidence>
<evidence type="ECO:0000259" key="13">
    <source>
        <dbReference type="PROSITE" id="PS50089"/>
    </source>
</evidence>
<sequence>MSILEGVGDELIYTVLFAAPVILIFRSSLGSLAVRVYNAGFVTLGNWINRVWNVMWNRELSRASGVPDGNGVFRASMVVPSQNDICSICHDPYTFPCQSNCSHWFCGDCILRVWQHASALQPCRCPICRRSINLLIPSQFEQDEGPEAQRVLREIANYNRLHGDGPRSLVQRVRDMPLLLRRLARDLMDPQRALPLVHRTRIIIYLMLAVFYVLSPLDILPEGLFGIIGLFDDFLLMAVVLFHLASIYRASLVQQFGFRVPDLLKVILNNRPEHSTEIIFSSSEYNF</sequence>
<dbReference type="Pfam" id="PF06803">
    <property type="entry name" value="DUF1232"/>
    <property type="match status" value="1"/>
</dbReference>
<feature type="transmembrane region" description="Helical" evidence="12">
    <location>
        <begin position="225"/>
        <end position="245"/>
    </location>
</feature>
<organism evidence="14 15">
    <name type="scientific">Ceratopteris richardii</name>
    <name type="common">Triangle waterfern</name>
    <dbReference type="NCBI Taxonomy" id="49495"/>
    <lineage>
        <taxon>Eukaryota</taxon>
        <taxon>Viridiplantae</taxon>
        <taxon>Streptophyta</taxon>
        <taxon>Embryophyta</taxon>
        <taxon>Tracheophyta</taxon>
        <taxon>Polypodiopsida</taxon>
        <taxon>Polypodiidae</taxon>
        <taxon>Polypodiales</taxon>
        <taxon>Pteridineae</taxon>
        <taxon>Pteridaceae</taxon>
        <taxon>Parkerioideae</taxon>
        <taxon>Ceratopteris</taxon>
    </lineage>
</organism>
<dbReference type="InterPro" id="IPR001841">
    <property type="entry name" value="Znf_RING"/>
</dbReference>
<dbReference type="InterPro" id="IPR013083">
    <property type="entry name" value="Znf_RING/FYVE/PHD"/>
</dbReference>
<evidence type="ECO:0000256" key="9">
    <source>
        <dbReference type="ARBA" id="ARBA00030110"/>
    </source>
</evidence>
<keyword evidence="5 11" id="KW-0863">Zinc-finger</keyword>
<evidence type="ECO:0000256" key="12">
    <source>
        <dbReference type="SAM" id="Phobius"/>
    </source>
</evidence>
<evidence type="ECO:0000256" key="2">
    <source>
        <dbReference type="ARBA" id="ARBA00014068"/>
    </source>
</evidence>
<evidence type="ECO:0000256" key="8">
    <source>
        <dbReference type="ARBA" id="ARBA00023136"/>
    </source>
</evidence>
<comment type="caution">
    <text evidence="14">The sequence shown here is derived from an EMBL/GenBank/DDBJ whole genome shotgun (WGS) entry which is preliminary data.</text>
</comment>
<feature type="transmembrane region" description="Helical" evidence="12">
    <location>
        <begin position="202"/>
        <end position="219"/>
    </location>
</feature>
<evidence type="ECO:0000256" key="5">
    <source>
        <dbReference type="ARBA" id="ARBA00022771"/>
    </source>
</evidence>
<dbReference type="Proteomes" id="UP000825935">
    <property type="component" value="Chromosome 2"/>
</dbReference>
<dbReference type="InterPro" id="IPR010652">
    <property type="entry name" value="DUF1232"/>
</dbReference>
<dbReference type="GO" id="GO:0008270">
    <property type="term" value="F:zinc ion binding"/>
    <property type="evidence" value="ECO:0007669"/>
    <property type="project" value="UniProtKB-KW"/>
</dbReference>
<dbReference type="InterPro" id="IPR017907">
    <property type="entry name" value="Znf_RING_CS"/>
</dbReference>